<evidence type="ECO:0000313" key="1">
    <source>
        <dbReference type="EMBL" id="MCQ4083609.1"/>
    </source>
</evidence>
<sequence>MAESDFSLSGVQIRRWLRSLTRAGEVQVGEGRLVLRTSRGQEIDSAPLATAHASAPRWYPAKGRTRVVLDGRHYLLRLGEAESDAARRFLDALGSARGHAGPPGRGRTRG</sequence>
<name>A0ABT1Q0Z9_9ACTN</name>
<dbReference type="RefSeq" id="WP_255922576.1">
    <property type="nucleotide sequence ID" value="NZ_JANFNG010000023.1"/>
</dbReference>
<dbReference type="EMBL" id="JANFNG010000023">
    <property type="protein sequence ID" value="MCQ4083609.1"/>
    <property type="molecule type" value="Genomic_DNA"/>
</dbReference>
<gene>
    <name evidence="1" type="ORF">NGB36_24165</name>
</gene>
<protein>
    <submittedName>
        <fullName evidence="1">Uncharacterized protein</fullName>
    </submittedName>
</protein>
<dbReference type="Proteomes" id="UP001057702">
    <property type="component" value="Unassembled WGS sequence"/>
</dbReference>
<proteinExistence type="predicted"/>
<keyword evidence="2" id="KW-1185">Reference proteome</keyword>
<organism evidence="1 2">
    <name type="scientific">Streptomyces humicola</name>
    <dbReference type="NCBI Taxonomy" id="2953240"/>
    <lineage>
        <taxon>Bacteria</taxon>
        <taxon>Bacillati</taxon>
        <taxon>Actinomycetota</taxon>
        <taxon>Actinomycetes</taxon>
        <taxon>Kitasatosporales</taxon>
        <taxon>Streptomycetaceae</taxon>
        <taxon>Streptomyces</taxon>
    </lineage>
</organism>
<evidence type="ECO:0000313" key="2">
    <source>
        <dbReference type="Proteomes" id="UP001057702"/>
    </source>
</evidence>
<accession>A0ABT1Q0Z9</accession>
<reference evidence="1" key="1">
    <citation type="submission" date="2022-06" db="EMBL/GenBank/DDBJ databases">
        <title>Draft genome sequence of Streptomyces sp. RB6PN25 isolated from peat swamp forest in Thailand.</title>
        <authorList>
            <person name="Duangmal K."/>
            <person name="Klaysubun C."/>
        </authorList>
    </citation>
    <scope>NUCLEOTIDE SEQUENCE</scope>
    <source>
        <strain evidence="1">RB6PN25</strain>
    </source>
</reference>
<comment type="caution">
    <text evidence="1">The sequence shown here is derived from an EMBL/GenBank/DDBJ whole genome shotgun (WGS) entry which is preliminary data.</text>
</comment>